<dbReference type="PANTHER" id="PTHR43649">
    <property type="entry name" value="ARABINOSE-BINDING PROTEIN-RELATED"/>
    <property type="match status" value="1"/>
</dbReference>
<evidence type="ECO:0000256" key="1">
    <source>
        <dbReference type="SAM" id="MobiDB-lite"/>
    </source>
</evidence>
<reference evidence="3" key="1">
    <citation type="submission" date="2018-12" db="EMBL/GenBank/DDBJ databases">
        <title>Tengunoibacter tsumagoiensis gen. nov., sp. nov., Dictyobacter kobayashii sp. nov., D. alpinus sp. nov., and D. joshuensis sp. nov. and description of Dictyobacteraceae fam. nov. within the order Ktedonobacterales isolated from Tengu-no-mugimeshi.</title>
        <authorList>
            <person name="Wang C.M."/>
            <person name="Zheng Y."/>
            <person name="Sakai Y."/>
            <person name="Toyoda A."/>
            <person name="Minakuchi Y."/>
            <person name="Abe K."/>
            <person name="Yokota A."/>
            <person name="Yabe S."/>
        </authorList>
    </citation>
    <scope>NUCLEOTIDE SEQUENCE [LARGE SCALE GENOMIC DNA]</scope>
    <source>
        <strain evidence="3">Uno11</strain>
    </source>
</reference>
<dbReference type="OrthoDB" id="2515880at2"/>
<accession>A0A402AV17</accession>
<dbReference type="SUPFAM" id="SSF53850">
    <property type="entry name" value="Periplasmic binding protein-like II"/>
    <property type="match status" value="1"/>
</dbReference>
<proteinExistence type="predicted"/>
<evidence type="ECO:0000313" key="2">
    <source>
        <dbReference type="EMBL" id="GCE22927.1"/>
    </source>
</evidence>
<gene>
    <name evidence="2" type="ORF">KDK_67270</name>
</gene>
<dbReference type="Gene3D" id="3.40.190.10">
    <property type="entry name" value="Periplasmic binding protein-like II"/>
    <property type="match status" value="1"/>
</dbReference>
<dbReference type="EMBL" id="BIFS01000002">
    <property type="protein sequence ID" value="GCE22927.1"/>
    <property type="molecule type" value="Genomic_DNA"/>
</dbReference>
<evidence type="ECO:0000313" key="3">
    <source>
        <dbReference type="Proteomes" id="UP000287188"/>
    </source>
</evidence>
<sequence>MSSKLSLPDSETINLESSGKSPFLSGSTTRRQFLVRAAGTAAATTGMSALAAALSGCGTPNVNTGKGQAVLNFYHESTPGEVLTYKKIIAKFEAANPNIKIQLQSGNNGAHLQKFNTQLAGGSPPDITRMWEIDYGGYAKKGVFLDLNTFIDKDNQFAEKVKPDIYPDLAKLFTWENKFYVMPDQLTTVALFYNKDHVREAGLTMPSSWTDTSWTWDKFTDYAGKLGQTSAGRTTRYGYAEAWNFAFSATCAVAVANGGHWFGDKAINPGDTDSNLSDPKVAQAIQWYADLSNVKKVAAAEKSLQSQSGYQLFQTGKASMCIVGHWFYDAFSQTSGLNFDIAPVPVGPSGSRSGTNLEGTGISIVARSQYPDEAWRFVKYWGGPEANLERLNWLPTLKSVGSSAEFKKANAALDHATLFTEALEVGAAAAEPVSRAWPNFSTDWLTILDDIWNGKKSAADLKALDSKVNKAIQAYG</sequence>
<dbReference type="Proteomes" id="UP000287188">
    <property type="component" value="Unassembled WGS sequence"/>
</dbReference>
<dbReference type="PROSITE" id="PS51318">
    <property type="entry name" value="TAT"/>
    <property type="match status" value="1"/>
</dbReference>
<comment type="caution">
    <text evidence="2">The sequence shown here is derived from an EMBL/GenBank/DDBJ whole genome shotgun (WGS) entry which is preliminary data.</text>
</comment>
<dbReference type="InterPro" id="IPR006059">
    <property type="entry name" value="SBP"/>
</dbReference>
<dbReference type="InterPro" id="IPR050490">
    <property type="entry name" value="Bact_solute-bd_prot1"/>
</dbReference>
<dbReference type="PANTHER" id="PTHR43649:SF12">
    <property type="entry name" value="DIACETYLCHITOBIOSE BINDING PROTEIN DASA"/>
    <property type="match status" value="1"/>
</dbReference>
<dbReference type="CDD" id="cd13585">
    <property type="entry name" value="PBP2_TMBP_like"/>
    <property type="match status" value="1"/>
</dbReference>
<feature type="region of interest" description="Disordered" evidence="1">
    <location>
        <begin position="1"/>
        <end position="23"/>
    </location>
</feature>
<keyword evidence="3" id="KW-1185">Reference proteome</keyword>
<name>A0A402AV17_9CHLR</name>
<dbReference type="AlphaFoldDB" id="A0A402AV17"/>
<dbReference type="Pfam" id="PF01547">
    <property type="entry name" value="SBP_bac_1"/>
    <property type="match status" value="1"/>
</dbReference>
<organism evidence="2 3">
    <name type="scientific">Dictyobacter kobayashii</name>
    <dbReference type="NCBI Taxonomy" id="2014872"/>
    <lineage>
        <taxon>Bacteria</taxon>
        <taxon>Bacillati</taxon>
        <taxon>Chloroflexota</taxon>
        <taxon>Ktedonobacteria</taxon>
        <taxon>Ktedonobacterales</taxon>
        <taxon>Dictyobacteraceae</taxon>
        <taxon>Dictyobacter</taxon>
    </lineage>
</organism>
<dbReference type="RefSeq" id="WP_126556421.1">
    <property type="nucleotide sequence ID" value="NZ_BIFS01000002.1"/>
</dbReference>
<dbReference type="InterPro" id="IPR006311">
    <property type="entry name" value="TAT_signal"/>
</dbReference>
<protein>
    <submittedName>
        <fullName evidence="2">ABC transporter substrate-binding protein</fullName>
    </submittedName>
</protein>